<evidence type="ECO:0000256" key="5">
    <source>
        <dbReference type="ARBA" id="ARBA00019269"/>
    </source>
</evidence>
<name>A0A8R1DKV9_CAEJA</name>
<evidence type="ECO:0000256" key="13">
    <source>
        <dbReference type="PIRSR" id="PIRSR607828-2"/>
    </source>
</evidence>
<evidence type="ECO:0000313" key="15">
    <source>
        <dbReference type="EnsemblMetazoa" id="CJA04878.1"/>
    </source>
</evidence>
<feature type="binding site" evidence="13">
    <location>
        <position position="244"/>
    </location>
    <ligand>
        <name>Fe cation</name>
        <dbReference type="ChEBI" id="CHEBI:24875"/>
        <label>1</label>
    </ligand>
</feature>
<dbReference type="GO" id="GO:0005506">
    <property type="term" value="F:iron ion binding"/>
    <property type="evidence" value="ECO:0007669"/>
    <property type="project" value="InterPro"/>
</dbReference>
<dbReference type="GO" id="GO:0019310">
    <property type="term" value="P:inositol catabolic process"/>
    <property type="evidence" value="ECO:0007669"/>
    <property type="project" value="UniProtKB-UniRule"/>
</dbReference>
<evidence type="ECO:0000313" key="16">
    <source>
        <dbReference type="Proteomes" id="UP000005237"/>
    </source>
</evidence>
<evidence type="ECO:0000256" key="3">
    <source>
        <dbReference type="ARBA" id="ARBA00005286"/>
    </source>
</evidence>
<dbReference type="EnsemblMetazoa" id="CJA04878.1">
    <property type="protein sequence ID" value="CJA04878.1"/>
    <property type="gene ID" value="WBGene00124084"/>
</dbReference>
<dbReference type="InterPro" id="IPR007828">
    <property type="entry name" value="Inositol_oxygenase"/>
</dbReference>
<evidence type="ECO:0000256" key="7">
    <source>
        <dbReference type="ARBA" id="ARBA00022723"/>
    </source>
</evidence>
<dbReference type="GO" id="GO:0005737">
    <property type="term" value="C:cytoplasm"/>
    <property type="evidence" value="ECO:0007669"/>
    <property type="project" value="UniProtKB-SubCell"/>
</dbReference>
<keyword evidence="7 13" id="KW-0479">Metal-binding</keyword>
<feature type="binding site" evidence="12">
    <location>
        <position position="118"/>
    </location>
    <ligand>
        <name>substrate</name>
    </ligand>
</feature>
<keyword evidence="9 13" id="KW-0408">Iron</keyword>
<dbReference type="EC" id="1.13.99.1" evidence="4 14"/>
<feature type="binding site" evidence="12">
    <location>
        <begin position="211"/>
        <end position="212"/>
    </location>
    <ligand>
        <name>substrate</name>
    </ligand>
</feature>
<feature type="binding site" evidence="13">
    <location>
        <position position="115"/>
    </location>
    <ligand>
        <name>Fe cation</name>
        <dbReference type="ChEBI" id="CHEBI:24875"/>
        <label>1</label>
    </ligand>
</feature>
<evidence type="ECO:0000256" key="8">
    <source>
        <dbReference type="ARBA" id="ARBA00023002"/>
    </source>
</evidence>
<comment type="subcellular location">
    <subcellularLocation>
        <location evidence="1 14">Cytoplasm</location>
    </subcellularLocation>
</comment>
<comment type="similarity">
    <text evidence="3 14">Belongs to the myo-inositol oxygenase family.</text>
</comment>
<dbReference type="SUPFAM" id="SSF109604">
    <property type="entry name" value="HD-domain/PDEase-like"/>
    <property type="match status" value="1"/>
</dbReference>
<proteinExistence type="inferred from homology"/>
<keyword evidence="8 14" id="KW-0560">Oxidoreductase</keyword>
<dbReference type="PANTHER" id="PTHR12588">
    <property type="entry name" value="MYOINOSITOL OXYGENASE"/>
    <property type="match status" value="1"/>
</dbReference>
<evidence type="ECO:0000256" key="1">
    <source>
        <dbReference type="ARBA" id="ARBA00004496"/>
    </source>
</evidence>
<accession>A0A8R1DKV9</accession>
<feature type="binding site" evidence="13">
    <location>
        <position position="114"/>
    </location>
    <ligand>
        <name>Fe cation</name>
        <dbReference type="ChEBI" id="CHEBI:24875"/>
        <label>1</label>
    </ligand>
</feature>
<feature type="binding site" evidence="13">
    <location>
        <position position="185"/>
    </location>
    <ligand>
        <name>Fe cation</name>
        <dbReference type="ChEBI" id="CHEBI:24875"/>
        <label>1</label>
    </ligand>
</feature>
<organism evidence="15 16">
    <name type="scientific">Caenorhabditis japonica</name>
    <dbReference type="NCBI Taxonomy" id="281687"/>
    <lineage>
        <taxon>Eukaryota</taxon>
        <taxon>Metazoa</taxon>
        <taxon>Ecdysozoa</taxon>
        <taxon>Nematoda</taxon>
        <taxon>Chromadorea</taxon>
        <taxon>Rhabditida</taxon>
        <taxon>Rhabditina</taxon>
        <taxon>Rhabditomorpha</taxon>
        <taxon>Rhabditoidea</taxon>
        <taxon>Rhabditidae</taxon>
        <taxon>Peloderinae</taxon>
        <taxon>Caenorhabditis</taxon>
    </lineage>
</organism>
<dbReference type="PANTHER" id="PTHR12588:SF0">
    <property type="entry name" value="INOSITOL OXYGENASE"/>
    <property type="match status" value="1"/>
</dbReference>
<feature type="binding site" evidence="12">
    <location>
        <begin position="132"/>
        <end position="133"/>
    </location>
    <ligand>
        <name>substrate</name>
    </ligand>
</feature>
<evidence type="ECO:0000256" key="9">
    <source>
        <dbReference type="ARBA" id="ARBA00023004"/>
    </source>
</evidence>
<sequence>MKIEKNQSHEFDGKTYRVYDVKSIDPIQMRVRKHYFNQHKNQTVEFVTQMHKKWLNFDHKKMPILTCLDMLSTLLDESDPDVDEANLMHAYQTAERIRKAHPEKPWMHLAGLIHDLGKVMSVWGEEQWAVTGDTYPVGCAPAASIVYGSDSFAGNPDIDHKIYGTTNGMYQEKCGMENLLMAWSHDEYMYRVLVNHGSTLPEEALYAIRFHSFYPYHSHNDYLQFQNDKDIQMRPAILMLNDCDLYSKNDETPDIDILKPYYQSLIDKFIPGDVAW</sequence>
<dbReference type="AlphaFoldDB" id="A0A8R1DKV9"/>
<evidence type="ECO:0000256" key="12">
    <source>
        <dbReference type="PIRSR" id="PIRSR607828-1"/>
    </source>
</evidence>
<keyword evidence="16" id="KW-1185">Reference proteome</keyword>
<evidence type="ECO:0000256" key="14">
    <source>
        <dbReference type="RuleBase" id="RU367039"/>
    </source>
</evidence>
<dbReference type="Pfam" id="PF05153">
    <property type="entry name" value="MIOX"/>
    <property type="match status" value="1"/>
</dbReference>
<reference evidence="15" key="2">
    <citation type="submission" date="2022-06" db="UniProtKB">
        <authorList>
            <consortium name="EnsemblMetazoa"/>
        </authorList>
    </citation>
    <scope>IDENTIFICATION</scope>
    <source>
        <strain evidence="15">DF5081</strain>
    </source>
</reference>
<feature type="binding site" evidence="12">
    <location>
        <position position="17"/>
    </location>
    <ligand>
        <name>substrate</name>
    </ligand>
</feature>
<feature type="binding site" evidence="12">
    <location>
        <begin position="76"/>
        <end position="78"/>
    </location>
    <ligand>
        <name>substrate</name>
    </ligand>
</feature>
<dbReference type="GO" id="GO:0050113">
    <property type="term" value="F:inositol oxygenase activity"/>
    <property type="evidence" value="ECO:0007669"/>
    <property type="project" value="UniProtKB-UniRule"/>
</dbReference>
<protein>
    <recommendedName>
        <fullName evidence="5 14">Inositol oxygenase</fullName>
        <ecNumber evidence="4 14">1.13.99.1</ecNumber>
    </recommendedName>
    <alternativeName>
        <fullName evidence="10 14">Myo-inositol oxygenase</fullName>
    </alternativeName>
</protein>
<evidence type="ECO:0000256" key="11">
    <source>
        <dbReference type="ARBA" id="ARBA00048271"/>
    </source>
</evidence>
<feature type="binding site" evidence="13">
    <location>
        <position position="211"/>
    </location>
    <ligand>
        <name>Fe cation</name>
        <dbReference type="ChEBI" id="CHEBI:24875"/>
        <label>1</label>
    </ligand>
</feature>
<comment type="cofactor">
    <cofactor evidence="13 14">
        <name>Fe cation</name>
        <dbReference type="ChEBI" id="CHEBI:24875"/>
    </cofactor>
    <text evidence="13 14">Binds 2 iron ions per subunit.</text>
</comment>
<comment type="pathway">
    <text evidence="2 14">Polyol metabolism; myo-inositol degradation into D-glucuronate; D-glucuronate from myo-inositol: step 1/1.</text>
</comment>
<reference evidence="16" key="1">
    <citation type="submission" date="2010-08" db="EMBL/GenBank/DDBJ databases">
        <authorList>
            <consortium name="Caenorhabditis japonica Sequencing Consortium"/>
            <person name="Wilson R.K."/>
        </authorList>
    </citation>
    <scope>NUCLEOTIDE SEQUENCE [LARGE SCALE GENOMIC DNA]</scope>
    <source>
        <strain evidence="16">DF5081</strain>
    </source>
</reference>
<evidence type="ECO:0000256" key="4">
    <source>
        <dbReference type="ARBA" id="ARBA00011919"/>
    </source>
</evidence>
<evidence type="ECO:0000256" key="2">
    <source>
        <dbReference type="ARBA" id="ARBA00005167"/>
    </source>
</evidence>
<keyword evidence="6 14" id="KW-0963">Cytoplasm</keyword>
<dbReference type="Proteomes" id="UP000005237">
    <property type="component" value="Unassembled WGS sequence"/>
</dbReference>
<comment type="catalytic activity">
    <reaction evidence="11 14">
        <text>myo-inositol + O2 = D-glucuronate + H2O + H(+)</text>
        <dbReference type="Rhea" id="RHEA:23696"/>
        <dbReference type="ChEBI" id="CHEBI:15377"/>
        <dbReference type="ChEBI" id="CHEBI:15378"/>
        <dbReference type="ChEBI" id="CHEBI:15379"/>
        <dbReference type="ChEBI" id="CHEBI:17268"/>
        <dbReference type="ChEBI" id="CHEBI:58720"/>
        <dbReference type="EC" id="1.13.99.1"/>
    </reaction>
</comment>
<evidence type="ECO:0000256" key="6">
    <source>
        <dbReference type="ARBA" id="ARBA00022490"/>
    </source>
</evidence>
<evidence type="ECO:0000256" key="10">
    <source>
        <dbReference type="ARBA" id="ARBA00029668"/>
    </source>
</evidence>
<feature type="binding site" evidence="13">
    <location>
        <position position="89"/>
    </location>
    <ligand>
        <name>Fe cation</name>
        <dbReference type="ChEBI" id="CHEBI:24875"/>
        <label>1</label>
    </ligand>
</feature>